<reference evidence="1 2" key="1">
    <citation type="journal article" date="2018" name="BMC Genomics">
        <title>Genomic evidence for intraspecific hybridization in a clonal and extremely halotolerant yeast.</title>
        <authorList>
            <person name="Gostincar C."/>
            <person name="Stajich J.E."/>
            <person name="Zupancic J."/>
            <person name="Zalar P."/>
            <person name="Gunde-Cimerman N."/>
        </authorList>
    </citation>
    <scope>NUCLEOTIDE SEQUENCE [LARGE SCALE GENOMIC DNA]</scope>
    <source>
        <strain evidence="1 2">EXF-2788</strain>
    </source>
</reference>
<organism evidence="1 2">
    <name type="scientific">Hortaea werneckii</name>
    <name type="common">Black yeast</name>
    <name type="synonym">Cladosporium werneckii</name>
    <dbReference type="NCBI Taxonomy" id="91943"/>
    <lineage>
        <taxon>Eukaryota</taxon>
        <taxon>Fungi</taxon>
        <taxon>Dikarya</taxon>
        <taxon>Ascomycota</taxon>
        <taxon>Pezizomycotina</taxon>
        <taxon>Dothideomycetes</taxon>
        <taxon>Dothideomycetidae</taxon>
        <taxon>Mycosphaerellales</taxon>
        <taxon>Teratosphaeriaceae</taxon>
        <taxon>Hortaea</taxon>
    </lineage>
</organism>
<dbReference type="AlphaFoldDB" id="A0A3M7FQH9"/>
<proteinExistence type="predicted"/>
<dbReference type="EMBL" id="QWIR01000050">
    <property type="protein sequence ID" value="RMY90601.1"/>
    <property type="molecule type" value="Genomic_DNA"/>
</dbReference>
<dbReference type="Proteomes" id="UP000268823">
    <property type="component" value="Unassembled WGS sequence"/>
</dbReference>
<gene>
    <name evidence="1" type="ORF">D0861_03570</name>
</gene>
<evidence type="ECO:0000313" key="1">
    <source>
        <dbReference type="EMBL" id="RMY90601.1"/>
    </source>
</evidence>
<dbReference type="OrthoDB" id="3943986at2759"/>
<comment type="caution">
    <text evidence="1">The sequence shown here is derived from an EMBL/GenBank/DDBJ whole genome shotgun (WGS) entry which is preliminary data.</text>
</comment>
<name>A0A3M7FQH9_HORWE</name>
<accession>A0A3M7FQH9</accession>
<protein>
    <submittedName>
        <fullName evidence="1">Uncharacterized protein</fullName>
    </submittedName>
</protein>
<evidence type="ECO:0000313" key="2">
    <source>
        <dbReference type="Proteomes" id="UP000268823"/>
    </source>
</evidence>
<sequence length="207" mass="23658">MTTYNIDITSKAARIFTTRQLSQRLIESHLRANPTDNPSSIKVLTNLLHNKSGNELSVGSDGDMMNYRYIRVIVDIPAESKTEDEKQDLMQRTMACCIAYEGKKAEDCEFEIRINEVAEGNVRRAFAGDERLTNAGVFEMAKKSRSSRSDNHGSQYMPSHLHDGPYYNMDLEQWNCWGAYNNKFSIDTEDLFCIFCNLDCNAKLHYG</sequence>